<keyword evidence="2" id="KW-0472">Membrane</keyword>
<evidence type="ECO:0000313" key="4">
    <source>
        <dbReference type="Proteomes" id="UP001165586"/>
    </source>
</evidence>
<comment type="caution">
    <text evidence="3">The sequence shown here is derived from an EMBL/GenBank/DDBJ whole genome shotgun (WGS) entry which is preliminary data.</text>
</comment>
<accession>A0ABT2H8I6</accession>
<gene>
    <name evidence="3" type="ORF">N1032_21200</name>
</gene>
<protein>
    <submittedName>
        <fullName evidence="3">Phage holin family protein</fullName>
    </submittedName>
</protein>
<feature type="compositionally biased region" description="Low complexity" evidence="1">
    <location>
        <begin position="1"/>
        <end position="19"/>
    </location>
</feature>
<keyword evidence="2" id="KW-0812">Transmembrane</keyword>
<dbReference type="Proteomes" id="UP001165586">
    <property type="component" value="Unassembled WGS sequence"/>
</dbReference>
<evidence type="ECO:0000256" key="1">
    <source>
        <dbReference type="SAM" id="MobiDB-lite"/>
    </source>
</evidence>
<dbReference type="EMBL" id="JANLCJ010000013">
    <property type="protein sequence ID" value="MCS5736259.1"/>
    <property type="molecule type" value="Genomic_DNA"/>
</dbReference>
<proteinExistence type="predicted"/>
<feature type="region of interest" description="Disordered" evidence="1">
    <location>
        <begin position="124"/>
        <end position="156"/>
    </location>
</feature>
<feature type="region of interest" description="Disordered" evidence="1">
    <location>
        <begin position="1"/>
        <end position="22"/>
    </location>
</feature>
<dbReference type="Pfam" id="PF07332">
    <property type="entry name" value="Phage_holin_3_6"/>
    <property type="match status" value="1"/>
</dbReference>
<dbReference type="InterPro" id="IPR009937">
    <property type="entry name" value="Phage_holin_3_6"/>
</dbReference>
<keyword evidence="4" id="KW-1185">Reference proteome</keyword>
<name>A0ABT2H8I6_9MICO</name>
<keyword evidence="2" id="KW-1133">Transmembrane helix</keyword>
<reference evidence="3" key="1">
    <citation type="submission" date="2022-08" db="EMBL/GenBank/DDBJ databases">
        <authorList>
            <person name="Deng Y."/>
            <person name="Han X.-F."/>
            <person name="Zhang Y.-Q."/>
        </authorList>
    </citation>
    <scope>NUCLEOTIDE SEQUENCE</scope>
    <source>
        <strain evidence="3">CPCC 203386</strain>
    </source>
</reference>
<organism evidence="3 4">
    <name type="scientific">Herbiconiux daphne</name>
    <dbReference type="NCBI Taxonomy" id="2970914"/>
    <lineage>
        <taxon>Bacteria</taxon>
        <taxon>Bacillati</taxon>
        <taxon>Actinomycetota</taxon>
        <taxon>Actinomycetes</taxon>
        <taxon>Micrococcales</taxon>
        <taxon>Microbacteriaceae</taxon>
        <taxon>Herbiconiux</taxon>
    </lineage>
</organism>
<evidence type="ECO:0000256" key="2">
    <source>
        <dbReference type="SAM" id="Phobius"/>
    </source>
</evidence>
<sequence>MAKTDPAASAPAPEPARAPAGERSTAQLIADLPRLVVGLLQDELQSLKKEITARLARAGIGAGLIAGAAFVGFFALAVFIAAAIIGLSLVLPGWLAALIVFAGLLIIAVIVVLVGARTLRGDKSDNDSDGIQGRSSTSSTSATPGRPHTTGANDGR</sequence>
<feature type="transmembrane region" description="Helical" evidence="2">
    <location>
        <begin position="58"/>
        <end position="87"/>
    </location>
</feature>
<feature type="transmembrane region" description="Helical" evidence="2">
    <location>
        <begin position="93"/>
        <end position="116"/>
    </location>
</feature>
<dbReference type="RefSeq" id="WP_259542117.1">
    <property type="nucleotide sequence ID" value="NZ_JANLCJ010000013.1"/>
</dbReference>
<feature type="compositionally biased region" description="Polar residues" evidence="1">
    <location>
        <begin position="133"/>
        <end position="143"/>
    </location>
</feature>
<evidence type="ECO:0000313" key="3">
    <source>
        <dbReference type="EMBL" id="MCS5736259.1"/>
    </source>
</evidence>